<proteinExistence type="predicted"/>
<organism evidence="1 2">
    <name type="scientific">Rhizophagus clarus</name>
    <dbReference type="NCBI Taxonomy" id="94130"/>
    <lineage>
        <taxon>Eukaryota</taxon>
        <taxon>Fungi</taxon>
        <taxon>Fungi incertae sedis</taxon>
        <taxon>Mucoromycota</taxon>
        <taxon>Glomeromycotina</taxon>
        <taxon>Glomeromycetes</taxon>
        <taxon>Glomerales</taxon>
        <taxon>Glomeraceae</taxon>
        <taxon>Rhizophagus</taxon>
    </lineage>
</organism>
<comment type="caution">
    <text evidence="1">The sequence shown here is derived from an EMBL/GenBank/DDBJ whole genome shotgun (WGS) entry which is preliminary data.</text>
</comment>
<gene>
    <name evidence="1" type="ORF">RCL2_000810900</name>
</gene>
<protein>
    <submittedName>
        <fullName evidence="1">Uncharacterized protein</fullName>
    </submittedName>
</protein>
<reference evidence="1" key="1">
    <citation type="submission" date="2019-10" db="EMBL/GenBank/DDBJ databases">
        <title>Conservation and host-specific expression of non-tandemly repeated heterogenous ribosome RNA gene in arbuscular mycorrhizal fungi.</title>
        <authorList>
            <person name="Maeda T."/>
            <person name="Kobayashi Y."/>
            <person name="Nakagawa T."/>
            <person name="Ezawa T."/>
            <person name="Yamaguchi K."/>
            <person name="Bino T."/>
            <person name="Nishimoto Y."/>
            <person name="Shigenobu S."/>
            <person name="Kawaguchi M."/>
        </authorList>
    </citation>
    <scope>NUCLEOTIDE SEQUENCE</scope>
    <source>
        <strain evidence="1">HR1</strain>
    </source>
</reference>
<dbReference type="EMBL" id="BLAL01000053">
    <property type="protein sequence ID" value="GES80847.1"/>
    <property type="molecule type" value="Genomic_DNA"/>
</dbReference>
<evidence type="ECO:0000313" key="1">
    <source>
        <dbReference type="EMBL" id="GES80847.1"/>
    </source>
</evidence>
<evidence type="ECO:0000313" key="2">
    <source>
        <dbReference type="Proteomes" id="UP000615446"/>
    </source>
</evidence>
<dbReference type="Proteomes" id="UP000615446">
    <property type="component" value="Unassembled WGS sequence"/>
</dbReference>
<accession>A0A8H3L3L3</accession>
<name>A0A8H3L3L3_9GLOM</name>
<sequence>MDESKEERFWTLTWSTDKPKWKSTRDYIISLSQPEFIDHMMIKSLILKLQGTLAWTLTRTGLQGTAWTSTLDKVGMTWTSKL</sequence>
<dbReference type="AlphaFoldDB" id="A0A8H3L3L3"/>